<feature type="domain" description="DUF7779" evidence="2">
    <location>
        <begin position="516"/>
        <end position="602"/>
    </location>
</feature>
<dbReference type="SUPFAM" id="SSF52540">
    <property type="entry name" value="P-loop containing nucleoside triphosphate hydrolases"/>
    <property type="match status" value="1"/>
</dbReference>
<dbReference type="InterPro" id="IPR056681">
    <property type="entry name" value="DUF7779"/>
</dbReference>
<gene>
    <name evidence="3" type="ORF">P171DRAFT_519658</name>
</gene>
<dbReference type="InterPro" id="IPR002182">
    <property type="entry name" value="NB-ARC"/>
</dbReference>
<dbReference type="PRINTS" id="PR00364">
    <property type="entry name" value="DISEASERSIST"/>
</dbReference>
<dbReference type="PANTHER" id="PTHR35205:SF1">
    <property type="entry name" value="ZU5 DOMAIN-CONTAINING PROTEIN"/>
    <property type="match status" value="1"/>
</dbReference>
<evidence type="ECO:0000259" key="2">
    <source>
        <dbReference type="Pfam" id="PF25000"/>
    </source>
</evidence>
<dbReference type="PANTHER" id="PTHR35205">
    <property type="entry name" value="NB-ARC AND TPR DOMAIN PROTEIN"/>
    <property type="match status" value="1"/>
</dbReference>
<dbReference type="Gene3D" id="3.40.50.300">
    <property type="entry name" value="P-loop containing nucleotide triphosphate hydrolases"/>
    <property type="match status" value="1"/>
</dbReference>
<dbReference type="InterPro" id="IPR027417">
    <property type="entry name" value="P-loop_NTPase"/>
</dbReference>
<dbReference type="InterPro" id="IPR011990">
    <property type="entry name" value="TPR-like_helical_dom_sf"/>
</dbReference>
<reference evidence="3" key="1">
    <citation type="journal article" date="2020" name="Stud. Mycol.">
        <title>101 Dothideomycetes genomes: a test case for predicting lifestyles and emergence of pathogens.</title>
        <authorList>
            <person name="Haridas S."/>
            <person name="Albert R."/>
            <person name="Binder M."/>
            <person name="Bloem J."/>
            <person name="Labutti K."/>
            <person name="Salamov A."/>
            <person name="Andreopoulos B."/>
            <person name="Baker S."/>
            <person name="Barry K."/>
            <person name="Bills G."/>
            <person name="Bluhm B."/>
            <person name="Cannon C."/>
            <person name="Castanera R."/>
            <person name="Culley D."/>
            <person name="Daum C."/>
            <person name="Ezra D."/>
            <person name="Gonzalez J."/>
            <person name="Henrissat B."/>
            <person name="Kuo A."/>
            <person name="Liang C."/>
            <person name="Lipzen A."/>
            <person name="Lutzoni F."/>
            <person name="Magnuson J."/>
            <person name="Mondo S."/>
            <person name="Nolan M."/>
            <person name="Ohm R."/>
            <person name="Pangilinan J."/>
            <person name="Park H.-J."/>
            <person name="Ramirez L."/>
            <person name="Alfaro M."/>
            <person name="Sun H."/>
            <person name="Tritt A."/>
            <person name="Yoshinaga Y."/>
            <person name="Zwiers L.-H."/>
            <person name="Turgeon B."/>
            <person name="Goodwin S."/>
            <person name="Spatafora J."/>
            <person name="Crous P."/>
            <person name="Grigoriev I."/>
        </authorList>
    </citation>
    <scope>NUCLEOTIDE SEQUENCE</scope>
    <source>
        <strain evidence="3">CBS 690.94</strain>
    </source>
</reference>
<dbReference type="Proteomes" id="UP000799764">
    <property type="component" value="Unassembled WGS sequence"/>
</dbReference>
<name>A0A9P4UEC2_9PLEO</name>
<dbReference type="GO" id="GO:0043531">
    <property type="term" value="F:ADP binding"/>
    <property type="evidence" value="ECO:0007669"/>
    <property type="project" value="InterPro"/>
</dbReference>
<dbReference type="SUPFAM" id="SSF48452">
    <property type="entry name" value="TPR-like"/>
    <property type="match status" value="2"/>
</dbReference>
<feature type="domain" description="NB-ARC" evidence="1">
    <location>
        <begin position="288"/>
        <end position="431"/>
    </location>
</feature>
<evidence type="ECO:0008006" key="5">
    <source>
        <dbReference type="Google" id="ProtNLM"/>
    </source>
</evidence>
<organism evidence="3 4">
    <name type="scientific">Karstenula rhodostoma CBS 690.94</name>
    <dbReference type="NCBI Taxonomy" id="1392251"/>
    <lineage>
        <taxon>Eukaryota</taxon>
        <taxon>Fungi</taxon>
        <taxon>Dikarya</taxon>
        <taxon>Ascomycota</taxon>
        <taxon>Pezizomycotina</taxon>
        <taxon>Dothideomycetes</taxon>
        <taxon>Pleosporomycetidae</taxon>
        <taxon>Pleosporales</taxon>
        <taxon>Massarineae</taxon>
        <taxon>Didymosphaeriaceae</taxon>
        <taxon>Karstenula</taxon>
    </lineage>
</organism>
<dbReference type="Pfam" id="PF25000">
    <property type="entry name" value="DUF7779"/>
    <property type="match status" value="1"/>
</dbReference>
<keyword evidence="4" id="KW-1185">Reference proteome</keyword>
<comment type="caution">
    <text evidence="3">The sequence shown here is derived from an EMBL/GenBank/DDBJ whole genome shotgun (WGS) entry which is preliminary data.</text>
</comment>
<protein>
    <recommendedName>
        <fullName evidence="5">NB-ARC domain-containing protein</fullName>
    </recommendedName>
</protein>
<dbReference type="Gene3D" id="1.25.40.10">
    <property type="entry name" value="Tetratricopeptide repeat domain"/>
    <property type="match status" value="1"/>
</dbReference>
<dbReference type="AlphaFoldDB" id="A0A9P4UEC2"/>
<dbReference type="EMBL" id="MU001498">
    <property type="protein sequence ID" value="KAF2446062.1"/>
    <property type="molecule type" value="Genomic_DNA"/>
</dbReference>
<proteinExistence type="predicted"/>
<accession>A0A9P4UEC2</accession>
<sequence length="1048" mass="118831">MARYTPETWANLFDRKEQALEDSRCVEAINILSFDELEDSLRSIAQEYGHQGFPDIVSRLSPGLNYLKTFQAAISSASQYDPRACLVWGFMQAFVQSAFQHQVVLEDMLSLIDELNLAMPEFGGYLQMLPKSPQLQAHFQDIFDAYMDYCILCIKHMQKSPSIGFFTYLFGSDPARELKRTKEQVQSSMRKFERAAKHSQKQQQFFGSIGEHIMQNPLFQPVNKMEDRTATGIQFPISTVTMPRNKFFQGRNNELQYIRETLYPTSPAPSPMSRPAEQSNFGEDAPCCILQGLGGIGKTQTAHEYTRRHKSDYDAIFWIRADTASSIAAGYAEIAGILGLADTVEVEPNENQGQAIDTVKRWLSSTDKTWLLVFDNVESDDDLNRHLPPSIRTKSAVIITTQKTNVFPSSEKVTTIQIKDLTREQGADLLYACLSGNDASRTPANEEEEECARKISDLLGGLPLALTTIGGYMWETHDSVYDFYEYLKQSCQAWEVSAVGPAKQYDKTLATVFEIALKELSEDARELINLLAFLNPDHIPETLFTDRIGSPTLAFLTSEPRFSETIRVLRNRQLVGRDTSGSPKFLTIHRTVQMAVLHDLSRTPNVRRDAYMRAFALVKSALPNVSSIDNPEPNAWSTFQKYVPHILYIRARCVWPEPSIKLTMDFAQVLSDMATFMWHAGRFSENLDALKTAEQVLNEHNIGIEHHLRGNIHQHIGITASHIGVSMRDECMKRRDLAIEARAASHKLIELNGTVTRDDEIRLWNVQSDMAFGLVHTGDYAKAGVIIESCHEQYKKWGTPDDIPFEYLKYNHIISHTHMAAGRQKEAIFTSQESARLGQMQSGDTHPMTMKCRFTFANHLYFAGMVEESLKENLTILDVRLQTVGEMNPFTLESRSFIGALYAELGELDKAETQFISCLDPHKKTVWDEETYTRAKFLYSDVLRRRGQTAKANQYLQEARNVRDRYLRMYPQWLEVDPDNELGVFDQMVCMWSGRFTGPMKQKLETSASSVMTGTTLQGSKSPLQSAVGSFPIAEEVASLTLQSRQTF</sequence>
<evidence type="ECO:0000313" key="3">
    <source>
        <dbReference type="EMBL" id="KAF2446062.1"/>
    </source>
</evidence>
<dbReference type="OrthoDB" id="5394701at2759"/>
<dbReference type="Pfam" id="PF00931">
    <property type="entry name" value="NB-ARC"/>
    <property type="match status" value="1"/>
</dbReference>
<evidence type="ECO:0000259" key="1">
    <source>
        <dbReference type="Pfam" id="PF00931"/>
    </source>
</evidence>
<evidence type="ECO:0000313" key="4">
    <source>
        <dbReference type="Proteomes" id="UP000799764"/>
    </source>
</evidence>